<organism evidence="1 2">
    <name type="scientific">Allacma fusca</name>
    <dbReference type="NCBI Taxonomy" id="39272"/>
    <lineage>
        <taxon>Eukaryota</taxon>
        <taxon>Metazoa</taxon>
        <taxon>Ecdysozoa</taxon>
        <taxon>Arthropoda</taxon>
        <taxon>Hexapoda</taxon>
        <taxon>Collembola</taxon>
        <taxon>Symphypleona</taxon>
        <taxon>Sminthuridae</taxon>
        <taxon>Allacma</taxon>
    </lineage>
</organism>
<protein>
    <submittedName>
        <fullName evidence="1">Uncharacterized protein</fullName>
    </submittedName>
</protein>
<dbReference type="AlphaFoldDB" id="A0A8J2J4V9"/>
<sequence length="88" mass="9952">MQRSLRKLEKGTGGDSYTDFQYLLSTIEYNKEKFGGPPRSADAKDIEKYFQDWTNVEVLRRTLEVGGSVAAKPGIGEVYEVTYLLTPK</sequence>
<gene>
    <name evidence="1" type="ORF">AFUS01_LOCUS1955</name>
</gene>
<dbReference type="OrthoDB" id="276151at2759"/>
<name>A0A8J2J4V9_9HEXA</name>
<evidence type="ECO:0000313" key="1">
    <source>
        <dbReference type="EMBL" id="CAG7668730.1"/>
    </source>
</evidence>
<comment type="caution">
    <text evidence="1">The sequence shown here is derived from an EMBL/GenBank/DDBJ whole genome shotgun (WGS) entry which is preliminary data.</text>
</comment>
<dbReference type="Proteomes" id="UP000708208">
    <property type="component" value="Unassembled WGS sequence"/>
</dbReference>
<reference evidence="1" key="1">
    <citation type="submission" date="2021-06" db="EMBL/GenBank/DDBJ databases">
        <authorList>
            <person name="Hodson N. C."/>
            <person name="Mongue J. A."/>
            <person name="Jaron S. K."/>
        </authorList>
    </citation>
    <scope>NUCLEOTIDE SEQUENCE</scope>
</reference>
<dbReference type="EMBL" id="CAJVCH010010932">
    <property type="protein sequence ID" value="CAG7668730.1"/>
    <property type="molecule type" value="Genomic_DNA"/>
</dbReference>
<keyword evidence="2" id="KW-1185">Reference proteome</keyword>
<evidence type="ECO:0000313" key="2">
    <source>
        <dbReference type="Proteomes" id="UP000708208"/>
    </source>
</evidence>
<accession>A0A8J2J4V9</accession>
<proteinExistence type="predicted"/>